<dbReference type="AlphaFoldDB" id="A0A4P6Y7S1"/>
<dbReference type="Proteomes" id="UP000291124">
    <property type="component" value="Chromosome"/>
</dbReference>
<organism evidence="1 2">
    <name type="scientific">Flavobacterium nackdongense</name>
    <dbReference type="NCBI Taxonomy" id="2547394"/>
    <lineage>
        <taxon>Bacteria</taxon>
        <taxon>Pseudomonadati</taxon>
        <taxon>Bacteroidota</taxon>
        <taxon>Flavobacteriia</taxon>
        <taxon>Flavobacteriales</taxon>
        <taxon>Flavobacteriaceae</taxon>
        <taxon>Flavobacterium</taxon>
    </lineage>
</organism>
<gene>
    <name evidence="1" type="ORF">E1750_08025</name>
</gene>
<reference evidence="2" key="1">
    <citation type="submission" date="2019-03" db="EMBL/GenBank/DDBJ databases">
        <title>Flavobacterium sp.</title>
        <authorList>
            <person name="Kim H."/>
        </authorList>
    </citation>
    <scope>NUCLEOTIDE SEQUENCE [LARGE SCALE GENOMIC DNA]</scope>
    <source>
        <strain evidence="2">GS13</strain>
    </source>
</reference>
<evidence type="ECO:0000313" key="1">
    <source>
        <dbReference type="EMBL" id="QBN18751.1"/>
    </source>
</evidence>
<name>A0A4P6Y7S1_9FLAO</name>
<evidence type="ECO:0000313" key="2">
    <source>
        <dbReference type="Proteomes" id="UP000291124"/>
    </source>
</evidence>
<dbReference type="EMBL" id="CP037933">
    <property type="protein sequence ID" value="QBN18751.1"/>
    <property type="molecule type" value="Genomic_DNA"/>
</dbReference>
<protein>
    <submittedName>
        <fullName evidence="1">DUF2452 domain-containing protein</fullName>
    </submittedName>
</protein>
<proteinExistence type="predicted"/>
<sequence>MENTKPDNIVFSEEKGYNASILPYATNVGAPAIKTEDLVAWKTRGIHQVNKEFENKFNELKQHYNKLMEEYEWNDLVYNAKFSFEPVIGEIYHLYTGEDGLHFLSLIGPTEWDKEHIATFKLNSDKKWIKYEASDRFSKNEIHW</sequence>
<dbReference type="RefSeq" id="WP_133276273.1">
    <property type="nucleotide sequence ID" value="NZ_CP037933.1"/>
</dbReference>
<accession>A0A4P6Y7S1</accession>
<dbReference type="InterPro" id="IPR019534">
    <property type="entry name" value="DUF2452"/>
</dbReference>
<dbReference type="OrthoDB" id="662061at2"/>
<dbReference type="Pfam" id="PF10504">
    <property type="entry name" value="DUF2452"/>
    <property type="match status" value="1"/>
</dbReference>
<keyword evidence="2" id="KW-1185">Reference proteome</keyword>
<dbReference type="KEGG" id="fnk:E1750_08025"/>